<keyword evidence="3" id="KW-0949">S-adenosyl-L-methionine</keyword>
<accession>A0A067NNV4</accession>
<dbReference type="GO" id="GO:0008171">
    <property type="term" value="F:O-methyltransferase activity"/>
    <property type="evidence" value="ECO:0007669"/>
    <property type="project" value="InterPro"/>
</dbReference>
<dbReference type="GO" id="GO:0046983">
    <property type="term" value="F:protein dimerization activity"/>
    <property type="evidence" value="ECO:0007669"/>
    <property type="project" value="InterPro"/>
</dbReference>
<dbReference type="PROSITE" id="PS51683">
    <property type="entry name" value="SAM_OMT_II"/>
    <property type="match status" value="1"/>
</dbReference>
<dbReference type="VEuPathDB" id="FungiDB:PLEOSDRAFT_157468"/>
<dbReference type="PANTHER" id="PTHR43712">
    <property type="entry name" value="PUTATIVE (AFU_ORTHOLOGUE AFUA_4G14580)-RELATED"/>
    <property type="match status" value="1"/>
</dbReference>
<evidence type="ECO:0000256" key="3">
    <source>
        <dbReference type="ARBA" id="ARBA00022691"/>
    </source>
</evidence>
<dbReference type="Gene3D" id="1.10.10.10">
    <property type="entry name" value="Winged helix-like DNA-binding domain superfamily/Winged helix DNA-binding domain"/>
    <property type="match status" value="1"/>
</dbReference>
<dbReference type="InterPro" id="IPR012967">
    <property type="entry name" value="COMT_dimerisation"/>
</dbReference>
<reference evidence="7" key="1">
    <citation type="journal article" date="2014" name="Proc. Natl. Acad. Sci. U.S.A.">
        <title>Extensive sampling of basidiomycete genomes demonstrates inadequacy of the white-rot/brown-rot paradigm for wood decay fungi.</title>
        <authorList>
            <person name="Riley R."/>
            <person name="Salamov A.A."/>
            <person name="Brown D.W."/>
            <person name="Nagy L.G."/>
            <person name="Floudas D."/>
            <person name="Held B.W."/>
            <person name="Levasseur A."/>
            <person name="Lombard V."/>
            <person name="Morin E."/>
            <person name="Otillar R."/>
            <person name="Lindquist E.A."/>
            <person name="Sun H."/>
            <person name="LaButti K.M."/>
            <person name="Schmutz J."/>
            <person name="Jabbour D."/>
            <person name="Luo H."/>
            <person name="Baker S.E."/>
            <person name="Pisabarro A.G."/>
            <person name="Walton J.D."/>
            <person name="Blanchette R.A."/>
            <person name="Henrissat B."/>
            <person name="Martin F."/>
            <person name="Cullen D."/>
            <person name="Hibbett D.S."/>
            <person name="Grigoriev I.V."/>
        </authorList>
    </citation>
    <scope>NUCLEOTIDE SEQUENCE [LARGE SCALE GENOMIC DNA]</scope>
    <source>
        <strain evidence="7">PC15</strain>
    </source>
</reference>
<dbReference type="InterPro" id="IPR036390">
    <property type="entry name" value="WH_DNA-bd_sf"/>
</dbReference>
<dbReference type="Pfam" id="PF00891">
    <property type="entry name" value="Methyltransf_2"/>
    <property type="match status" value="1"/>
</dbReference>
<dbReference type="SUPFAM" id="SSF46785">
    <property type="entry name" value="Winged helix' DNA-binding domain"/>
    <property type="match status" value="1"/>
</dbReference>
<dbReference type="GO" id="GO:0032259">
    <property type="term" value="P:methylation"/>
    <property type="evidence" value="ECO:0007669"/>
    <property type="project" value="UniProtKB-KW"/>
</dbReference>
<dbReference type="SUPFAM" id="SSF53335">
    <property type="entry name" value="S-adenosyl-L-methionine-dependent methyltransferases"/>
    <property type="match status" value="1"/>
</dbReference>
<evidence type="ECO:0000256" key="2">
    <source>
        <dbReference type="ARBA" id="ARBA00022679"/>
    </source>
</evidence>
<evidence type="ECO:0000259" key="4">
    <source>
        <dbReference type="Pfam" id="PF00891"/>
    </source>
</evidence>
<proteinExistence type="predicted"/>
<keyword evidence="1" id="KW-0489">Methyltransferase</keyword>
<dbReference type="EMBL" id="KL198007">
    <property type="protein sequence ID" value="KDQ29753.1"/>
    <property type="molecule type" value="Genomic_DNA"/>
</dbReference>
<dbReference type="OrthoDB" id="2410195at2759"/>
<dbReference type="PANTHER" id="PTHR43712:SF2">
    <property type="entry name" value="O-METHYLTRANSFERASE CICE"/>
    <property type="match status" value="1"/>
</dbReference>
<dbReference type="InterPro" id="IPR036388">
    <property type="entry name" value="WH-like_DNA-bd_sf"/>
</dbReference>
<organism evidence="6 7">
    <name type="scientific">Pleurotus ostreatus (strain PC15)</name>
    <name type="common">Oyster mushroom</name>
    <dbReference type="NCBI Taxonomy" id="1137138"/>
    <lineage>
        <taxon>Eukaryota</taxon>
        <taxon>Fungi</taxon>
        <taxon>Dikarya</taxon>
        <taxon>Basidiomycota</taxon>
        <taxon>Agaricomycotina</taxon>
        <taxon>Agaricomycetes</taxon>
        <taxon>Agaricomycetidae</taxon>
        <taxon>Agaricales</taxon>
        <taxon>Pleurotineae</taxon>
        <taxon>Pleurotaceae</taxon>
        <taxon>Pleurotus</taxon>
    </lineage>
</organism>
<dbReference type="STRING" id="1137138.A0A067NNV4"/>
<evidence type="ECO:0000259" key="5">
    <source>
        <dbReference type="Pfam" id="PF08100"/>
    </source>
</evidence>
<dbReference type="HOGENOM" id="CLU_005533_0_3_1"/>
<dbReference type="InterPro" id="IPR001077">
    <property type="entry name" value="COMT_C"/>
</dbReference>
<feature type="domain" description="O-methyltransferase dimerisation" evidence="5">
    <location>
        <begin position="75"/>
        <end position="154"/>
    </location>
</feature>
<name>A0A067NNV4_PLEO1</name>
<dbReference type="InterPro" id="IPR016461">
    <property type="entry name" value="COMT-like"/>
</dbReference>
<dbReference type="Pfam" id="PF08100">
    <property type="entry name" value="Dimerisation"/>
    <property type="match status" value="1"/>
</dbReference>
<gene>
    <name evidence="6" type="ORF">PLEOSDRAFT_157468</name>
</gene>
<keyword evidence="2" id="KW-0808">Transferase</keyword>
<dbReference type="Gene3D" id="3.40.50.150">
    <property type="entry name" value="Vaccinia Virus protein VP39"/>
    <property type="match status" value="1"/>
</dbReference>
<dbReference type="AlphaFoldDB" id="A0A067NNV4"/>
<feature type="domain" description="O-methyltransferase C-terminal" evidence="4">
    <location>
        <begin position="249"/>
        <end position="431"/>
    </location>
</feature>
<evidence type="ECO:0000313" key="7">
    <source>
        <dbReference type="Proteomes" id="UP000027073"/>
    </source>
</evidence>
<protein>
    <submittedName>
        <fullName evidence="6">Uncharacterized protein</fullName>
    </submittedName>
</protein>
<dbReference type="InParanoid" id="A0A067NNV4"/>
<dbReference type="InterPro" id="IPR029063">
    <property type="entry name" value="SAM-dependent_MTases_sf"/>
</dbReference>
<dbReference type="Proteomes" id="UP000027073">
    <property type="component" value="Unassembled WGS sequence"/>
</dbReference>
<sequence>MADYLNALAEIISSNVKILGDAYAQDGRKFPSLDEPFAPTKSAEAAAVQEATRLIIAAAAQLTASVRSPLEVLLEQATGVYATVMLSFANDHNVADLLKEAGPDGLDAKEIGKQIGFNGAYVARCLRYLATRHIFREVKPNVFANNRLSSALLKNKPFKDIEADSMTKYDDAPISALISHTTDEGFIGSRSIIEFMKDSKGYVSPLSMSNQDRANLFEWYEKPGHKWRAHRFATAMKAPAKLWGQGAYASVLDWHSLPTGSTIVDVGGSTGEVTMELARAAPQHKYVLQDLEGAIVEAKRRWANEWPEAINDGTVTLEVHSFFEPMPVKADVYFLRAIIHDWPEADCHKILGHIHAAAKSTSKLILLELMAVHACPDELTGGRTIPYPLLANLGLAVGGFITAADMQMLALVDGRERTPGDFEELGRMTGWKLETIKPGPGMAAFIFSKVEV</sequence>
<evidence type="ECO:0000256" key="1">
    <source>
        <dbReference type="ARBA" id="ARBA00022603"/>
    </source>
</evidence>
<evidence type="ECO:0000313" key="6">
    <source>
        <dbReference type="EMBL" id="KDQ29753.1"/>
    </source>
</evidence>